<dbReference type="EMBL" id="FLQW01006421">
    <property type="protein sequence ID" value="SBT00460.1"/>
    <property type="molecule type" value="Genomic_DNA"/>
</dbReference>
<gene>
    <name evidence="1" type="ORF">PMALA_076670</name>
</gene>
<organism evidence="1 2">
    <name type="scientific">Plasmodium malariae</name>
    <dbReference type="NCBI Taxonomy" id="5858"/>
    <lineage>
        <taxon>Eukaryota</taxon>
        <taxon>Sar</taxon>
        <taxon>Alveolata</taxon>
        <taxon>Apicomplexa</taxon>
        <taxon>Aconoidasida</taxon>
        <taxon>Haemosporida</taxon>
        <taxon>Plasmodiidae</taxon>
        <taxon>Plasmodium</taxon>
        <taxon>Plasmodium (Plasmodium)</taxon>
    </lineage>
</organism>
<evidence type="ECO:0000313" key="2">
    <source>
        <dbReference type="Proteomes" id="UP000078597"/>
    </source>
</evidence>
<evidence type="ECO:0000313" key="1">
    <source>
        <dbReference type="EMBL" id="SBT00460.1"/>
    </source>
</evidence>
<sequence>MRPMQNVHAKVHIHMSRSISRSVSRSVSRSISRSISRSVSRSISRRKNFFYYEYRSFWIISDISQNSEVPCIIGFSYNIRYHSSFLLSSSFTRFDSYDVFD</sequence>
<name>A0A1A8X5C4_PLAMA</name>
<protein>
    <submittedName>
        <fullName evidence="1">Uncharacterized protein</fullName>
    </submittedName>
</protein>
<reference evidence="2" key="1">
    <citation type="submission" date="2016-05" db="EMBL/GenBank/DDBJ databases">
        <authorList>
            <person name="Naeem Raeece"/>
        </authorList>
    </citation>
    <scope>NUCLEOTIDE SEQUENCE [LARGE SCALE GENOMIC DNA]</scope>
</reference>
<dbReference type="AlphaFoldDB" id="A0A1A8X5C4"/>
<dbReference type="Proteomes" id="UP000078597">
    <property type="component" value="Unassembled WGS sequence"/>
</dbReference>
<proteinExistence type="predicted"/>
<accession>A0A1A8X5C4</accession>